<dbReference type="Proteomes" id="UP000604083">
    <property type="component" value="Unassembled WGS sequence"/>
</dbReference>
<evidence type="ECO:0000259" key="2">
    <source>
        <dbReference type="Pfam" id="PF00892"/>
    </source>
</evidence>
<feature type="domain" description="EamA" evidence="2">
    <location>
        <begin position="2"/>
        <end position="145"/>
    </location>
</feature>
<dbReference type="Pfam" id="PF00892">
    <property type="entry name" value="EamA"/>
    <property type="match status" value="2"/>
</dbReference>
<feature type="transmembrane region" description="Helical" evidence="1">
    <location>
        <begin position="160"/>
        <end position="182"/>
    </location>
</feature>
<evidence type="ECO:0000256" key="1">
    <source>
        <dbReference type="SAM" id="Phobius"/>
    </source>
</evidence>
<dbReference type="InterPro" id="IPR000620">
    <property type="entry name" value="EamA_dom"/>
</dbReference>
<feature type="transmembrane region" description="Helical" evidence="1">
    <location>
        <begin position="128"/>
        <end position="148"/>
    </location>
</feature>
<dbReference type="EMBL" id="JAENIO010000054">
    <property type="protein sequence ID" value="MBK1835447.1"/>
    <property type="molecule type" value="Genomic_DNA"/>
</dbReference>
<gene>
    <name evidence="3" type="ORF">JIN78_15360</name>
</gene>
<dbReference type="InterPro" id="IPR037185">
    <property type="entry name" value="EmrE-like"/>
</dbReference>
<dbReference type="Gene3D" id="1.10.3730.20">
    <property type="match status" value="1"/>
</dbReference>
<feature type="transmembrane region" description="Helical" evidence="1">
    <location>
        <begin position="74"/>
        <end position="95"/>
    </location>
</feature>
<proteinExistence type="predicted"/>
<feature type="transmembrane region" description="Helical" evidence="1">
    <location>
        <begin position="194"/>
        <end position="212"/>
    </location>
</feature>
<sequence length="296" mass="32380">MTWLFLTLLSAILLGCYDFLKKSALRDNAVLPVIFGGIAAGALAWIPFILWSALAPASLPHPALHVTALSGLEHLLLLAKSALVVASWIFGYLGLKALPLSIATPIRATSPLWTILFAILLFGESPSLRQWTGVAIILTSFFFFSVVGKREGIHFHRSKPVYLIIAATILGSCSALLDKYLLQNIALTATEVQAWFSLYSAPVMFPALLWWRGRADRNPFEFRWTIPAIGLTLLAADWFYFTAIAQPEALISLISPVRRSAVVVSFALGILLLGEQFRFSKLLAVLGILAGVFLLA</sequence>
<feature type="transmembrane region" description="Helical" evidence="1">
    <location>
        <begin position="102"/>
        <end position="122"/>
    </location>
</feature>
<protein>
    <submittedName>
        <fullName evidence="3">EamA family transporter</fullName>
    </submittedName>
</protein>
<dbReference type="GO" id="GO:0016020">
    <property type="term" value="C:membrane"/>
    <property type="evidence" value="ECO:0007669"/>
    <property type="project" value="InterPro"/>
</dbReference>
<keyword evidence="1" id="KW-0472">Membrane</keyword>
<keyword evidence="1" id="KW-1133">Transmembrane helix</keyword>
<reference evidence="3" key="1">
    <citation type="submission" date="2021-01" db="EMBL/GenBank/DDBJ databases">
        <title>Modified the classification status of verrucomicrobia.</title>
        <authorList>
            <person name="Feng X."/>
        </authorList>
    </citation>
    <scope>NUCLEOTIDE SEQUENCE</scope>
    <source>
        <strain evidence="3">KCTC 12986</strain>
    </source>
</reference>
<accession>A0A934RP74</accession>
<keyword evidence="1" id="KW-0812">Transmembrane</keyword>
<feature type="transmembrane region" description="Helical" evidence="1">
    <location>
        <begin position="279"/>
        <end position="295"/>
    </location>
</feature>
<comment type="caution">
    <text evidence="3">The sequence shown here is derived from an EMBL/GenBank/DDBJ whole genome shotgun (WGS) entry which is preliminary data.</text>
</comment>
<keyword evidence="4" id="KW-1185">Reference proteome</keyword>
<evidence type="ECO:0000313" key="4">
    <source>
        <dbReference type="Proteomes" id="UP000604083"/>
    </source>
</evidence>
<dbReference type="PANTHER" id="PTHR22911">
    <property type="entry name" value="ACYL-MALONYL CONDENSING ENZYME-RELATED"/>
    <property type="match status" value="1"/>
</dbReference>
<evidence type="ECO:0000313" key="3">
    <source>
        <dbReference type="EMBL" id="MBK1835447.1"/>
    </source>
</evidence>
<organism evidence="3 4">
    <name type="scientific">Roseibacillus ishigakijimensis</name>
    <dbReference type="NCBI Taxonomy" id="454146"/>
    <lineage>
        <taxon>Bacteria</taxon>
        <taxon>Pseudomonadati</taxon>
        <taxon>Verrucomicrobiota</taxon>
        <taxon>Verrucomicrobiia</taxon>
        <taxon>Verrucomicrobiales</taxon>
        <taxon>Verrucomicrobiaceae</taxon>
        <taxon>Roseibacillus</taxon>
    </lineage>
</organism>
<feature type="transmembrane region" description="Helical" evidence="1">
    <location>
        <begin position="224"/>
        <end position="243"/>
    </location>
</feature>
<dbReference type="AlphaFoldDB" id="A0A934RP74"/>
<feature type="transmembrane region" description="Helical" evidence="1">
    <location>
        <begin position="29"/>
        <end position="54"/>
    </location>
</feature>
<name>A0A934RP74_9BACT</name>
<feature type="domain" description="EamA" evidence="2">
    <location>
        <begin position="161"/>
        <end position="295"/>
    </location>
</feature>
<dbReference type="RefSeq" id="WP_200392882.1">
    <property type="nucleotide sequence ID" value="NZ_JAENIO010000054.1"/>
</dbReference>
<dbReference type="SUPFAM" id="SSF103481">
    <property type="entry name" value="Multidrug resistance efflux transporter EmrE"/>
    <property type="match status" value="2"/>
</dbReference>
<dbReference type="PANTHER" id="PTHR22911:SF137">
    <property type="entry name" value="SOLUTE CARRIER FAMILY 35 MEMBER G2-RELATED"/>
    <property type="match status" value="1"/>
</dbReference>